<dbReference type="KEGG" id="gca:Galf_0269"/>
<dbReference type="eggNOG" id="ENOG502Z7I2">
    <property type="taxonomic scope" value="Bacteria"/>
</dbReference>
<evidence type="ECO:0000313" key="2">
    <source>
        <dbReference type="EMBL" id="ADL54314.1"/>
    </source>
</evidence>
<keyword evidence="1" id="KW-0812">Transmembrane</keyword>
<keyword evidence="1" id="KW-1133">Transmembrane helix</keyword>
<keyword evidence="1" id="KW-0472">Membrane</keyword>
<feature type="transmembrane region" description="Helical" evidence="1">
    <location>
        <begin position="5"/>
        <end position="23"/>
    </location>
</feature>
<dbReference type="OrthoDB" id="7057085at2"/>
<name>D9SJ38_GALCS</name>
<protein>
    <submittedName>
        <fullName evidence="2">Uncharacterized protein</fullName>
    </submittedName>
</protein>
<keyword evidence="3" id="KW-1185">Reference proteome</keyword>
<organism evidence="2 3">
    <name type="scientific">Gallionella capsiferriformans (strain ES-2)</name>
    <name type="common">Gallionella ferruginea capsiferriformans (strain ES-2)</name>
    <dbReference type="NCBI Taxonomy" id="395494"/>
    <lineage>
        <taxon>Bacteria</taxon>
        <taxon>Pseudomonadati</taxon>
        <taxon>Pseudomonadota</taxon>
        <taxon>Betaproteobacteria</taxon>
        <taxon>Nitrosomonadales</taxon>
        <taxon>Gallionellaceae</taxon>
        <taxon>Gallionella</taxon>
    </lineage>
</organism>
<sequence length="235" mass="26072">MDKKIILGVIALVVATIGIILMMPDNSVSTPDTLPWKITHPTPDTTRVFGITLGKSTLDEVAHTYKYETELEISLFKPSDAAMGVEAFFEEVNFNGLKAKIIMTIAIPTEELPGMFERGLRMNSTPSGKRITLTADDLARVRSLPVASLTYMPTARIEESVISKRFGEPAQRIREKKTNLIHWLYPQHGLDVVLGEGQKPFFQYLPPKDFEILRAPLLANGEIMTTDSAAKSAVQ</sequence>
<dbReference type="AlphaFoldDB" id="D9SJ38"/>
<evidence type="ECO:0000256" key="1">
    <source>
        <dbReference type="SAM" id="Phobius"/>
    </source>
</evidence>
<proteinExistence type="predicted"/>
<dbReference type="EMBL" id="CP002159">
    <property type="protein sequence ID" value="ADL54314.1"/>
    <property type="molecule type" value="Genomic_DNA"/>
</dbReference>
<dbReference type="RefSeq" id="WP_013292257.1">
    <property type="nucleotide sequence ID" value="NC_014394.1"/>
</dbReference>
<dbReference type="Proteomes" id="UP000001235">
    <property type="component" value="Chromosome"/>
</dbReference>
<accession>D9SJ38</accession>
<reference evidence="2 3" key="1">
    <citation type="submission" date="2010-08" db="EMBL/GenBank/DDBJ databases">
        <title>Complete sequence of Gallionella capsiferriformans ES-2.</title>
        <authorList>
            <consortium name="US DOE Joint Genome Institute"/>
            <person name="Lucas S."/>
            <person name="Copeland A."/>
            <person name="Lapidus A."/>
            <person name="Cheng J.-F."/>
            <person name="Bruce D."/>
            <person name="Goodwin L."/>
            <person name="Pitluck S."/>
            <person name="Chertkov O."/>
            <person name="Davenport K.W."/>
            <person name="Detter J.C."/>
            <person name="Han C."/>
            <person name="Tapia R."/>
            <person name="Land M."/>
            <person name="Hauser L."/>
            <person name="Chang Y.-J."/>
            <person name="Jeffries C."/>
            <person name="Kyrpides N."/>
            <person name="Ivanova N."/>
            <person name="Mikhailova N."/>
            <person name="Shelobolina E.S."/>
            <person name="Picardal F."/>
            <person name="Roden E."/>
            <person name="Emerson D."/>
            <person name="Woyke T."/>
        </authorList>
    </citation>
    <scope>NUCLEOTIDE SEQUENCE [LARGE SCALE GENOMIC DNA]</scope>
    <source>
        <strain evidence="2 3">ES-2</strain>
    </source>
</reference>
<dbReference type="HOGENOM" id="CLU_105095_0_0_4"/>
<dbReference type="STRING" id="395494.Galf_0269"/>
<evidence type="ECO:0000313" key="3">
    <source>
        <dbReference type="Proteomes" id="UP000001235"/>
    </source>
</evidence>
<gene>
    <name evidence="2" type="ordered locus">Galf_0269</name>
</gene>